<proteinExistence type="predicted"/>
<dbReference type="RefSeq" id="WP_073604541.1">
    <property type="nucleotide sequence ID" value="NZ_FQXZ01000032.1"/>
</dbReference>
<keyword evidence="3" id="KW-1185">Reference proteome</keyword>
<dbReference type="Proteomes" id="UP000184608">
    <property type="component" value="Unassembled WGS sequence"/>
</dbReference>
<feature type="signal peptide" evidence="1">
    <location>
        <begin position="1"/>
        <end position="23"/>
    </location>
</feature>
<keyword evidence="1" id="KW-0732">Signal</keyword>
<dbReference type="STRING" id="1216006.VA7868_02910"/>
<evidence type="ECO:0008006" key="4">
    <source>
        <dbReference type="Google" id="ProtNLM"/>
    </source>
</evidence>
<protein>
    <recommendedName>
        <fullName evidence="4">DUF2861 domain-containing protein</fullName>
    </recommendedName>
</protein>
<dbReference type="EMBL" id="FQXZ01000032">
    <property type="protein sequence ID" value="SHI25207.1"/>
    <property type="molecule type" value="Genomic_DNA"/>
</dbReference>
<gene>
    <name evidence="2" type="ORF">VA7868_02910</name>
</gene>
<evidence type="ECO:0000313" key="2">
    <source>
        <dbReference type="EMBL" id="SHI25207.1"/>
    </source>
</evidence>
<evidence type="ECO:0000313" key="3">
    <source>
        <dbReference type="Proteomes" id="UP000184608"/>
    </source>
</evidence>
<sequence>MRKLLIAVIQSLALFMAGSVAHAEWFEQSTPLTKAHEHLLDNHLSEMFDSMVEVWQSQRSSDLTNHLNDLLLQSLDVDCGKSLVQSSFPDWIQSLAVRRIEIQSPGRDAYQLLIELVTTSQIKDISLTKWLDHSISLDTSFSRLNSDNVTDKKALAYVKRYNLNNRLDMGLYRLIISRQSGDSWSTWIILEHPKTYHKIHWTSKDQWGVTKTAIPNPYCPLPKMRVSMYNFRGGKYSEVWRKTYESSYPTHLPDKILPPDRYILAVSMNHQRWQGPITIEQSQVISKNYNISLEE</sequence>
<dbReference type="AlphaFoldDB" id="A0A1M5ZLL8"/>
<dbReference type="Pfam" id="PF11060">
    <property type="entry name" value="DUF2861"/>
    <property type="match status" value="1"/>
</dbReference>
<accession>A0A1M5ZLL8</accession>
<dbReference type="OrthoDB" id="5914970at2"/>
<dbReference type="InterPro" id="IPR021290">
    <property type="entry name" value="DUF2861"/>
</dbReference>
<organism evidence="2 3">
    <name type="scientific">Vibrio aerogenes CECT 7868</name>
    <dbReference type="NCBI Taxonomy" id="1216006"/>
    <lineage>
        <taxon>Bacteria</taxon>
        <taxon>Pseudomonadati</taxon>
        <taxon>Pseudomonadota</taxon>
        <taxon>Gammaproteobacteria</taxon>
        <taxon>Vibrionales</taxon>
        <taxon>Vibrionaceae</taxon>
        <taxon>Vibrio</taxon>
    </lineage>
</organism>
<feature type="chain" id="PRO_5012883903" description="DUF2861 domain-containing protein" evidence="1">
    <location>
        <begin position="24"/>
        <end position="295"/>
    </location>
</feature>
<evidence type="ECO:0000256" key="1">
    <source>
        <dbReference type="SAM" id="SignalP"/>
    </source>
</evidence>
<name>A0A1M5ZLL8_9VIBR</name>
<reference evidence="2 3" key="1">
    <citation type="submission" date="2016-11" db="EMBL/GenBank/DDBJ databases">
        <authorList>
            <person name="Jaros S."/>
            <person name="Januszkiewicz K."/>
            <person name="Wedrychowicz H."/>
        </authorList>
    </citation>
    <scope>NUCLEOTIDE SEQUENCE [LARGE SCALE GENOMIC DNA]</scope>
    <source>
        <strain evidence="2 3">CECT 7868</strain>
    </source>
</reference>